<dbReference type="GO" id="GO:0016740">
    <property type="term" value="F:transferase activity"/>
    <property type="evidence" value="ECO:0007669"/>
    <property type="project" value="UniProtKB-KW"/>
</dbReference>
<accession>A0A6J0ZWM3</accession>
<evidence type="ECO:0000256" key="1">
    <source>
        <dbReference type="ARBA" id="ARBA00010118"/>
    </source>
</evidence>
<keyword evidence="5" id="KW-1185">Reference proteome</keyword>
<dbReference type="PANTHER" id="PTHR12203:SF35">
    <property type="entry name" value="PROTEIN O-GLUCOSYLTRANSFERASE 1"/>
    <property type="match status" value="1"/>
</dbReference>
<keyword evidence="3" id="KW-0812">Transmembrane</keyword>
<sequence length="508" mass="58691">MGFPHPGIHHSRSTPSLFYTVVALSFLSLAALLIYKVDDFASQTKTVAGHNLEPTPWHIFPSKKFTGETRQARTYKIIQCSYLTCRYATNDAARLSEEQTKQRRRFMSSQVSEKCPNFFNFIYRDLEPWAKTRISINHTMQAKQHAAFRVVIVEGRLYVDLYYACVQSRLMFTIWGLLQLLKRYPGMVPDVDMMFDCMDKPTIGRIEHGSFPLPLFRYCTTESHFDIPFPDWSFWGWPETNIQPWDEQFKDIKQGSQAESWTGRLPYAFWKGNPDVEAPIRQELMQCNDSRQWGAQIIRQNWAEEAKGGFVQSKLSNQCKHRYKIYAEGYAWSVSLKYILSCGSLALLISPQYEDFFARGLIPKLNYWPGSPIDLCHSIKFAVDWGNTNPSEAEAIGKRGQQLMESLSMDRVYDYMFHLISEYSKLQDFKPVPPSSAQEVCEESLLCLAEPKQKEYLKRAAAVGSPTPPCSLAKPPNSNFFNILTEHKKKIIQHVKDMEMRNAVRHTI</sequence>
<dbReference type="Proteomes" id="UP000504621">
    <property type="component" value="Unplaced"/>
</dbReference>
<keyword evidence="3" id="KW-0472">Membrane</keyword>
<keyword evidence="3" id="KW-1133">Transmembrane helix</keyword>
<dbReference type="RefSeq" id="XP_021278966.1">
    <property type="nucleotide sequence ID" value="XM_021423291.1"/>
</dbReference>
<dbReference type="InterPro" id="IPR051091">
    <property type="entry name" value="O-Glucosyltr/Glycosyltrsf_90"/>
</dbReference>
<evidence type="ECO:0000256" key="2">
    <source>
        <dbReference type="ARBA" id="ARBA00022679"/>
    </source>
</evidence>
<evidence type="ECO:0000313" key="5">
    <source>
        <dbReference type="Proteomes" id="UP000504621"/>
    </source>
</evidence>
<organism evidence="5 6">
    <name type="scientific">Herrania umbratica</name>
    <dbReference type="NCBI Taxonomy" id="108875"/>
    <lineage>
        <taxon>Eukaryota</taxon>
        <taxon>Viridiplantae</taxon>
        <taxon>Streptophyta</taxon>
        <taxon>Embryophyta</taxon>
        <taxon>Tracheophyta</taxon>
        <taxon>Spermatophyta</taxon>
        <taxon>Magnoliopsida</taxon>
        <taxon>eudicotyledons</taxon>
        <taxon>Gunneridae</taxon>
        <taxon>Pentapetalae</taxon>
        <taxon>rosids</taxon>
        <taxon>malvids</taxon>
        <taxon>Malvales</taxon>
        <taxon>Malvaceae</taxon>
        <taxon>Byttnerioideae</taxon>
        <taxon>Herrania</taxon>
    </lineage>
</organism>
<dbReference type="PANTHER" id="PTHR12203">
    <property type="entry name" value="KDEL LYS-ASP-GLU-LEU CONTAINING - RELATED"/>
    <property type="match status" value="1"/>
</dbReference>
<evidence type="ECO:0000313" key="6">
    <source>
        <dbReference type="RefSeq" id="XP_021278966.1"/>
    </source>
</evidence>
<dbReference type="Pfam" id="PF05686">
    <property type="entry name" value="Glyco_transf_90"/>
    <property type="match status" value="1"/>
</dbReference>
<dbReference type="OrthoDB" id="202415at2759"/>
<protein>
    <submittedName>
        <fullName evidence="6">O-glucosyltransferase rumi</fullName>
    </submittedName>
</protein>
<evidence type="ECO:0000256" key="3">
    <source>
        <dbReference type="SAM" id="Phobius"/>
    </source>
</evidence>
<feature type="domain" description="Glycosyl transferase CAP10" evidence="4">
    <location>
        <begin position="187"/>
        <end position="430"/>
    </location>
</feature>
<evidence type="ECO:0000259" key="4">
    <source>
        <dbReference type="SMART" id="SM00672"/>
    </source>
</evidence>
<dbReference type="SMART" id="SM00672">
    <property type="entry name" value="CAP10"/>
    <property type="match status" value="1"/>
</dbReference>
<proteinExistence type="inferred from homology"/>
<reference evidence="6" key="1">
    <citation type="submission" date="2025-08" db="UniProtKB">
        <authorList>
            <consortium name="RefSeq"/>
        </authorList>
    </citation>
    <scope>IDENTIFICATION</scope>
    <source>
        <tissue evidence="6">Leaf</tissue>
    </source>
</reference>
<comment type="similarity">
    <text evidence="1">Belongs to the glycosyltransferase 90 family.</text>
</comment>
<gene>
    <name evidence="6" type="primary">LOC110412689</name>
</gene>
<dbReference type="AlphaFoldDB" id="A0A6J0ZWM3"/>
<dbReference type="InterPro" id="IPR006598">
    <property type="entry name" value="CAP10"/>
</dbReference>
<feature type="transmembrane region" description="Helical" evidence="3">
    <location>
        <begin position="16"/>
        <end position="35"/>
    </location>
</feature>
<dbReference type="GeneID" id="110412689"/>
<name>A0A6J0ZWM3_9ROSI</name>
<keyword evidence="2" id="KW-0808">Transferase</keyword>